<dbReference type="EMBL" id="JABBWM010000031">
    <property type="protein sequence ID" value="KAG2107502.1"/>
    <property type="molecule type" value="Genomic_DNA"/>
</dbReference>
<dbReference type="OrthoDB" id="2684173at2759"/>
<evidence type="ECO:0000313" key="1">
    <source>
        <dbReference type="EMBL" id="KAG2107502.1"/>
    </source>
</evidence>
<accession>A0A9P7JTM8</accession>
<dbReference type="Proteomes" id="UP000823399">
    <property type="component" value="Unassembled WGS sequence"/>
</dbReference>
<dbReference type="GeneID" id="64703855"/>
<reference evidence="1" key="1">
    <citation type="journal article" date="2020" name="New Phytol.">
        <title>Comparative genomics reveals dynamic genome evolution in host specialist ectomycorrhizal fungi.</title>
        <authorList>
            <person name="Lofgren L.A."/>
            <person name="Nguyen N.H."/>
            <person name="Vilgalys R."/>
            <person name="Ruytinx J."/>
            <person name="Liao H.L."/>
            <person name="Branco S."/>
            <person name="Kuo A."/>
            <person name="LaButti K."/>
            <person name="Lipzen A."/>
            <person name="Andreopoulos W."/>
            <person name="Pangilinan J."/>
            <person name="Riley R."/>
            <person name="Hundley H."/>
            <person name="Na H."/>
            <person name="Barry K."/>
            <person name="Grigoriev I.V."/>
            <person name="Stajich J.E."/>
            <person name="Kennedy P.G."/>
        </authorList>
    </citation>
    <scope>NUCLEOTIDE SEQUENCE</scope>
    <source>
        <strain evidence="1">FC423</strain>
    </source>
</reference>
<name>A0A9P7JTM8_9AGAM</name>
<proteinExistence type="predicted"/>
<keyword evidence="2" id="KW-1185">Reference proteome</keyword>
<organism evidence="1 2">
    <name type="scientific">Suillus discolor</name>
    <dbReference type="NCBI Taxonomy" id="1912936"/>
    <lineage>
        <taxon>Eukaryota</taxon>
        <taxon>Fungi</taxon>
        <taxon>Dikarya</taxon>
        <taxon>Basidiomycota</taxon>
        <taxon>Agaricomycotina</taxon>
        <taxon>Agaricomycetes</taxon>
        <taxon>Agaricomycetidae</taxon>
        <taxon>Boletales</taxon>
        <taxon>Suillineae</taxon>
        <taxon>Suillaceae</taxon>
        <taxon>Suillus</taxon>
    </lineage>
</organism>
<sequence>MLKPPVFESKDDLCQRIIAAIQKGGEGPKHEVFFNVSEQDYHYILNAIESDNNLIRKPSYIPCLKKLSVNLPTPVHKSILAPLRTTMGNIISSLPLPPALHTALRMHMNTMVKKGEDNEDDEDKRNLGIPDMLIQREMRDAEFHPLWPFEVLFSQSSELAESKIQLFADKNPHVEGATHFHIAEAEKHALPSDEWAIEQELDKKKVGHIKEGSVTPTRAPALPTPAPALLDSPRGGAPPAPRTTAVWTAMTPLHGAMTPPDAMTPPLA</sequence>
<dbReference type="AlphaFoldDB" id="A0A9P7JTM8"/>
<evidence type="ECO:0000313" key="2">
    <source>
        <dbReference type="Proteomes" id="UP000823399"/>
    </source>
</evidence>
<protein>
    <submittedName>
        <fullName evidence="1">Uncharacterized protein</fullName>
    </submittedName>
</protein>
<dbReference type="RefSeq" id="XP_041292316.1">
    <property type="nucleotide sequence ID" value="XM_041441596.1"/>
</dbReference>
<gene>
    <name evidence="1" type="ORF">F5147DRAFT_774335</name>
</gene>
<comment type="caution">
    <text evidence="1">The sequence shown here is derived from an EMBL/GenBank/DDBJ whole genome shotgun (WGS) entry which is preliminary data.</text>
</comment>